<dbReference type="SUPFAM" id="SSF53850">
    <property type="entry name" value="Periplasmic binding protein-like II"/>
    <property type="match status" value="1"/>
</dbReference>
<feature type="non-terminal residue" evidence="13">
    <location>
        <position position="276"/>
    </location>
</feature>
<evidence type="ECO:0000256" key="2">
    <source>
        <dbReference type="ARBA" id="ARBA00022448"/>
    </source>
</evidence>
<feature type="transmembrane region" description="Helical" evidence="10">
    <location>
        <begin position="169"/>
        <end position="189"/>
    </location>
</feature>
<evidence type="ECO:0000259" key="12">
    <source>
        <dbReference type="Pfam" id="PF00497"/>
    </source>
</evidence>
<organism evidence="13">
    <name type="scientific">marine sediment metagenome</name>
    <dbReference type="NCBI Taxonomy" id="412755"/>
    <lineage>
        <taxon>unclassified sequences</taxon>
        <taxon>metagenomes</taxon>
        <taxon>ecological metagenomes</taxon>
    </lineage>
</organism>
<evidence type="ECO:0000259" key="11">
    <source>
        <dbReference type="Pfam" id="PF00060"/>
    </source>
</evidence>
<evidence type="ECO:0000256" key="8">
    <source>
        <dbReference type="ARBA" id="ARBA00023180"/>
    </source>
</evidence>
<evidence type="ECO:0000256" key="10">
    <source>
        <dbReference type="SAM" id="Phobius"/>
    </source>
</evidence>
<dbReference type="EMBL" id="BART01018464">
    <property type="protein sequence ID" value="GAG75240.1"/>
    <property type="molecule type" value="Genomic_DNA"/>
</dbReference>
<evidence type="ECO:0000256" key="3">
    <source>
        <dbReference type="ARBA" id="ARBA00022692"/>
    </source>
</evidence>
<dbReference type="Pfam" id="PF00060">
    <property type="entry name" value="Lig_chan"/>
    <property type="match status" value="1"/>
</dbReference>
<comment type="caution">
    <text evidence="13">The sequence shown here is derived from an EMBL/GenBank/DDBJ whole genome shotgun (WGS) entry which is preliminary data.</text>
</comment>
<dbReference type="GO" id="GO:0016020">
    <property type="term" value="C:membrane"/>
    <property type="evidence" value="ECO:0007669"/>
    <property type="project" value="UniProtKB-SubCell"/>
</dbReference>
<dbReference type="Gene3D" id="3.40.190.10">
    <property type="entry name" value="Periplasmic binding protein-like II"/>
    <property type="match status" value="2"/>
</dbReference>
<dbReference type="GO" id="GO:0015276">
    <property type="term" value="F:ligand-gated monoatomic ion channel activity"/>
    <property type="evidence" value="ECO:0007669"/>
    <property type="project" value="InterPro"/>
</dbReference>
<keyword evidence="8" id="KW-0325">Glycoprotein</keyword>
<keyword evidence="5" id="KW-0406">Ion transport</keyword>
<accession>X0ZZF4</accession>
<evidence type="ECO:0000256" key="4">
    <source>
        <dbReference type="ARBA" id="ARBA00022989"/>
    </source>
</evidence>
<keyword evidence="3 10" id="KW-0812">Transmembrane</keyword>
<dbReference type="PANTHER" id="PTHR18966">
    <property type="entry name" value="IONOTROPIC GLUTAMATE RECEPTOR"/>
    <property type="match status" value="1"/>
</dbReference>
<keyword evidence="4 10" id="KW-1133">Transmembrane helix</keyword>
<evidence type="ECO:0000256" key="6">
    <source>
        <dbReference type="ARBA" id="ARBA00023136"/>
    </source>
</evidence>
<dbReference type="Pfam" id="PF00497">
    <property type="entry name" value="SBP_bac_3"/>
    <property type="match status" value="1"/>
</dbReference>
<keyword evidence="6 10" id="KW-0472">Membrane</keyword>
<evidence type="ECO:0000256" key="9">
    <source>
        <dbReference type="ARBA" id="ARBA00023303"/>
    </source>
</evidence>
<dbReference type="InterPro" id="IPR015683">
    <property type="entry name" value="Ionotropic_Glu_rcpt"/>
</dbReference>
<evidence type="ECO:0000313" key="13">
    <source>
        <dbReference type="EMBL" id="GAG75240.1"/>
    </source>
</evidence>
<evidence type="ECO:0000256" key="7">
    <source>
        <dbReference type="ARBA" id="ARBA00023170"/>
    </source>
</evidence>
<evidence type="ECO:0000256" key="1">
    <source>
        <dbReference type="ARBA" id="ARBA00004141"/>
    </source>
</evidence>
<feature type="domain" description="Ionotropic glutamate receptor C-terminal" evidence="11">
    <location>
        <begin position="109"/>
        <end position="257"/>
    </location>
</feature>
<keyword evidence="7" id="KW-0675">Receptor</keyword>
<keyword evidence="9" id="KW-0407">Ion channel</keyword>
<dbReference type="Gene3D" id="1.10.287.70">
    <property type="match status" value="1"/>
</dbReference>
<name>X0ZZF4_9ZZZZ</name>
<evidence type="ECO:0000256" key="5">
    <source>
        <dbReference type="ARBA" id="ARBA00023065"/>
    </source>
</evidence>
<dbReference type="InterPro" id="IPR001638">
    <property type="entry name" value="Solute-binding_3/MltF_N"/>
</dbReference>
<gene>
    <name evidence="13" type="ORF">S01H4_34851</name>
</gene>
<feature type="transmembrane region" description="Helical" evidence="10">
    <location>
        <begin position="103"/>
        <end position="124"/>
    </location>
</feature>
<reference evidence="13" key="1">
    <citation type="journal article" date="2014" name="Front. Microbiol.">
        <title>High frequency of phylogenetically diverse reductive dehalogenase-homologous genes in deep subseafloor sedimentary metagenomes.</title>
        <authorList>
            <person name="Kawai M."/>
            <person name="Futagami T."/>
            <person name="Toyoda A."/>
            <person name="Takaki Y."/>
            <person name="Nishi S."/>
            <person name="Hori S."/>
            <person name="Arai W."/>
            <person name="Tsubouchi T."/>
            <person name="Morono Y."/>
            <person name="Uchiyama I."/>
            <person name="Ito T."/>
            <person name="Fujiyama A."/>
            <person name="Inagaki F."/>
            <person name="Takami H."/>
        </authorList>
    </citation>
    <scope>NUCLEOTIDE SEQUENCE</scope>
    <source>
        <strain evidence="13">Expedition CK06-06</strain>
    </source>
</reference>
<feature type="domain" description="Solute-binding protein family 3/N-terminal" evidence="12">
    <location>
        <begin position="10"/>
        <end position="87"/>
    </location>
</feature>
<protein>
    <recommendedName>
        <fullName evidence="14">Solute-binding protein family 3/N-terminal domain-containing protein</fullName>
    </recommendedName>
</protein>
<dbReference type="InterPro" id="IPR001320">
    <property type="entry name" value="Iontro_rcpt_C"/>
</dbReference>
<evidence type="ECO:0008006" key="14">
    <source>
        <dbReference type="Google" id="ProtNLM"/>
    </source>
</evidence>
<proteinExistence type="predicted"/>
<keyword evidence="2" id="KW-0813">Transport</keyword>
<sequence>MNGLAEYGGEKPHGYSIDLWNDLSKRINVSSELIAISSIEKLFAATQNGEIDVLLGPLAMTEQREKLVDFTHPVVHSGLQIAVPREPDGRLLTALNNLISWELVSILAGVIGTIVLTGHLLWIFERRHNAESFPTPYPRGAWEAVWWSVSTIITGGCENKVISTVTGRFIATASMIGGIVLVALLTSTLTTTMTVDQVTGTIRSPRDLFGKTVACQEGGVVVDAVEEFGGSPILYPDLEAMVAAVSSEECDALVSESHTLMLALHTSKSKDLRLIP</sequence>
<dbReference type="AlphaFoldDB" id="X0ZZF4"/>
<dbReference type="SUPFAM" id="SSF81324">
    <property type="entry name" value="Voltage-gated potassium channels"/>
    <property type="match status" value="1"/>
</dbReference>
<comment type="subcellular location">
    <subcellularLocation>
        <location evidence="1">Membrane</location>
        <topology evidence="1">Multi-pass membrane protein</topology>
    </subcellularLocation>
</comment>